<dbReference type="PANTHER" id="PTHR11820:SF7">
    <property type="entry name" value="ACYLPYRUVASE FAHD1, MITOCHONDRIAL"/>
    <property type="match status" value="1"/>
</dbReference>
<comment type="caution">
    <text evidence="4">The sequence shown here is derived from an EMBL/GenBank/DDBJ whole genome shotgun (WGS) entry which is preliminary data.</text>
</comment>
<dbReference type="Proteomes" id="UP001165080">
    <property type="component" value="Unassembled WGS sequence"/>
</dbReference>
<dbReference type="InterPro" id="IPR036663">
    <property type="entry name" value="Fumarylacetoacetase_C_sf"/>
</dbReference>
<dbReference type="PANTHER" id="PTHR11820">
    <property type="entry name" value="ACYLPYRUVASE"/>
    <property type="match status" value="1"/>
</dbReference>
<dbReference type="AlphaFoldDB" id="A0A9W6F5Z0"/>
<dbReference type="SUPFAM" id="SSF56529">
    <property type="entry name" value="FAH"/>
    <property type="match status" value="1"/>
</dbReference>
<dbReference type="OrthoDB" id="411064at2759"/>
<gene>
    <name evidence="4" type="primary">PLESTMB000161</name>
    <name evidence="4" type="ORF">PLESTB_001172000</name>
</gene>
<evidence type="ECO:0000259" key="3">
    <source>
        <dbReference type="Pfam" id="PF01557"/>
    </source>
</evidence>
<proteinExistence type="inferred from homology"/>
<dbReference type="EMBL" id="BRXU01000017">
    <property type="protein sequence ID" value="GLC57000.1"/>
    <property type="molecule type" value="Genomic_DNA"/>
</dbReference>
<keyword evidence="2" id="KW-0479">Metal-binding</keyword>
<sequence length="264" mass="27824">MRRVLSTPAVALSTASPAKLVVSDGALAVLASLCRSACIFTRGLATSESAAAAAPQQELMLAPRNVWCIGRNYAEHARELGNEVPTVPMIFLKAGTSAIPPGDLVLPGWSKDVHHEVELAVELGPELSPVRAAVALDLTARDVQAQLKQQQWPWTLAKSFTGSTPLGPPFSLQGVDPASLVLTLDVNGVRRQTGRTADMIFSLQAQLEYVRRHFPAAPGDVLLTGTPPGVSAMRPGDEIVARVLGPSGNVLSEGVWRVKAGSSS</sequence>
<evidence type="ECO:0000256" key="1">
    <source>
        <dbReference type="ARBA" id="ARBA00010211"/>
    </source>
</evidence>
<evidence type="ECO:0000313" key="4">
    <source>
        <dbReference type="EMBL" id="GLC57000.1"/>
    </source>
</evidence>
<protein>
    <recommendedName>
        <fullName evidence="3">Fumarylacetoacetase-like C-terminal domain-containing protein</fullName>
    </recommendedName>
</protein>
<evidence type="ECO:0000256" key="2">
    <source>
        <dbReference type="ARBA" id="ARBA00022723"/>
    </source>
</evidence>
<comment type="similarity">
    <text evidence="1">Belongs to the FAH family.</text>
</comment>
<organism evidence="4 5">
    <name type="scientific">Pleodorina starrii</name>
    <dbReference type="NCBI Taxonomy" id="330485"/>
    <lineage>
        <taxon>Eukaryota</taxon>
        <taxon>Viridiplantae</taxon>
        <taxon>Chlorophyta</taxon>
        <taxon>core chlorophytes</taxon>
        <taxon>Chlorophyceae</taxon>
        <taxon>CS clade</taxon>
        <taxon>Chlamydomonadales</taxon>
        <taxon>Volvocaceae</taxon>
        <taxon>Pleodorina</taxon>
    </lineage>
</organism>
<reference evidence="4 5" key="1">
    <citation type="journal article" date="2023" name="Commun. Biol.">
        <title>Reorganization of the ancestral sex-determining regions during the evolution of trioecy in Pleodorina starrii.</title>
        <authorList>
            <person name="Takahashi K."/>
            <person name="Suzuki S."/>
            <person name="Kawai-Toyooka H."/>
            <person name="Yamamoto K."/>
            <person name="Hamaji T."/>
            <person name="Ootsuki R."/>
            <person name="Yamaguchi H."/>
            <person name="Kawachi M."/>
            <person name="Higashiyama T."/>
            <person name="Nozaki H."/>
        </authorList>
    </citation>
    <scope>NUCLEOTIDE SEQUENCE [LARGE SCALE GENOMIC DNA]</scope>
    <source>
        <strain evidence="4 5">NIES-4479</strain>
    </source>
</reference>
<dbReference type="GO" id="GO:0018773">
    <property type="term" value="F:acetylpyruvate hydrolase activity"/>
    <property type="evidence" value="ECO:0007669"/>
    <property type="project" value="TreeGrafter"/>
</dbReference>
<dbReference type="GO" id="GO:0046872">
    <property type="term" value="F:metal ion binding"/>
    <property type="evidence" value="ECO:0007669"/>
    <property type="project" value="UniProtKB-KW"/>
</dbReference>
<evidence type="ECO:0000313" key="5">
    <source>
        <dbReference type="Proteomes" id="UP001165080"/>
    </source>
</evidence>
<dbReference type="Pfam" id="PF01557">
    <property type="entry name" value="FAA_hydrolase"/>
    <property type="match status" value="1"/>
</dbReference>
<dbReference type="Gene3D" id="3.90.850.10">
    <property type="entry name" value="Fumarylacetoacetase-like, C-terminal domain"/>
    <property type="match status" value="1"/>
</dbReference>
<accession>A0A9W6F5Z0</accession>
<feature type="domain" description="Fumarylacetoacetase-like C-terminal" evidence="3">
    <location>
        <begin position="66"/>
        <end position="243"/>
    </location>
</feature>
<keyword evidence="5" id="KW-1185">Reference proteome</keyword>
<name>A0A9W6F5Z0_9CHLO</name>
<dbReference type="InterPro" id="IPR011234">
    <property type="entry name" value="Fumarylacetoacetase-like_C"/>
</dbReference>